<keyword evidence="3" id="KW-1185">Reference proteome</keyword>
<accession>A0A4Q2U8L8</accession>
<evidence type="ECO:0000313" key="3">
    <source>
        <dbReference type="Proteomes" id="UP000290759"/>
    </source>
</evidence>
<feature type="region of interest" description="Disordered" evidence="1">
    <location>
        <begin position="39"/>
        <end position="87"/>
    </location>
</feature>
<evidence type="ECO:0000313" key="2">
    <source>
        <dbReference type="EMBL" id="RYC31235.1"/>
    </source>
</evidence>
<reference evidence="2 3" key="1">
    <citation type="submission" date="2018-12" db="EMBL/GenBank/DDBJ databases">
        <authorList>
            <person name="Grouzdev D.S."/>
            <person name="Krutkina M.S."/>
        </authorList>
    </citation>
    <scope>NUCLEOTIDE SEQUENCE [LARGE SCALE GENOMIC DNA]</scope>
    <source>
        <strain evidence="2 3">RmlP026</strain>
    </source>
</reference>
<sequence>TQQNAAMVEESTAASHALSRETAELSRLIDGFRLGDAAPAARHAPAPAPAPVPARRPASTPVPALRTTGRGGAALAPAATAADWEEF</sequence>
<comment type="caution">
    <text evidence="2">The sequence shown here is derived from an EMBL/GenBank/DDBJ whole genome shotgun (WGS) entry which is preliminary data.</text>
</comment>
<evidence type="ECO:0008006" key="4">
    <source>
        <dbReference type="Google" id="ProtNLM"/>
    </source>
</evidence>
<dbReference type="EMBL" id="QYBB01000015">
    <property type="protein sequence ID" value="RYC31235.1"/>
    <property type="molecule type" value="Genomic_DNA"/>
</dbReference>
<evidence type="ECO:0000256" key="1">
    <source>
        <dbReference type="SAM" id="MobiDB-lite"/>
    </source>
</evidence>
<name>A0A4Q2U8L8_9HYPH</name>
<feature type="non-terminal residue" evidence="2">
    <location>
        <position position="1"/>
    </location>
</feature>
<protein>
    <recommendedName>
        <fullName evidence="4">Methyl-accepting chemotaxis protein</fullName>
    </recommendedName>
</protein>
<dbReference type="AlphaFoldDB" id="A0A4Q2U8L8"/>
<feature type="compositionally biased region" description="Low complexity" evidence="1">
    <location>
        <begin position="55"/>
        <end position="87"/>
    </location>
</feature>
<reference evidence="2 3" key="2">
    <citation type="submission" date="2019-02" db="EMBL/GenBank/DDBJ databases">
        <title>'Lichenibacterium ramalinii' gen. nov. sp. nov., 'Lichenibacterium minor' gen. nov. sp. nov.</title>
        <authorList>
            <person name="Pankratov T."/>
        </authorList>
    </citation>
    <scope>NUCLEOTIDE SEQUENCE [LARGE SCALE GENOMIC DNA]</scope>
    <source>
        <strain evidence="2 3">RmlP026</strain>
    </source>
</reference>
<dbReference type="Proteomes" id="UP000290759">
    <property type="component" value="Unassembled WGS sequence"/>
</dbReference>
<gene>
    <name evidence="2" type="ORF">D3273_14040</name>
</gene>
<organism evidence="2 3">
    <name type="scientific">Lichenibacterium minor</name>
    <dbReference type="NCBI Taxonomy" id="2316528"/>
    <lineage>
        <taxon>Bacteria</taxon>
        <taxon>Pseudomonadati</taxon>
        <taxon>Pseudomonadota</taxon>
        <taxon>Alphaproteobacteria</taxon>
        <taxon>Hyphomicrobiales</taxon>
        <taxon>Lichenihabitantaceae</taxon>
        <taxon>Lichenibacterium</taxon>
    </lineage>
</organism>
<proteinExistence type="predicted"/>